<sequence>MGQRVPRQARSRAKYNAILQAALELFGERGYTETTIDAIVERSGVSVGVFYSYFASKQQLLLALFRQEMEADDDGLFVLPQRLLTLSETEAYIWKILYQRSGLLRARQELLLLDPEFAQHERAYQQRRHERLTWDLEQLRQAGYIREDIRCSTCAWMLLAIVSRLTDMLDEKSEQEMAVEVQAAALMIYHLLHPDI</sequence>
<proteinExistence type="predicted"/>
<dbReference type="Pfam" id="PF00440">
    <property type="entry name" value="TetR_N"/>
    <property type="match status" value="1"/>
</dbReference>
<reference evidence="4 5" key="1">
    <citation type="journal article" date="2021" name="Int. J. Syst. Evol. Microbiol.">
        <title>Reticulibacter mediterranei gen. nov., sp. nov., within the new family Reticulibacteraceae fam. nov., and Ktedonospora formicarum gen. nov., sp. nov., Ktedonobacter robiniae sp. nov., Dictyobacter formicarum sp. nov. and Dictyobacter arantiisoli sp. nov., belonging to the class Ktedonobacteria.</title>
        <authorList>
            <person name="Yabe S."/>
            <person name="Zheng Y."/>
            <person name="Wang C.M."/>
            <person name="Sakai Y."/>
            <person name="Abe K."/>
            <person name="Yokota A."/>
            <person name="Donadio S."/>
            <person name="Cavaletti L."/>
            <person name="Monciardini P."/>
        </authorList>
    </citation>
    <scope>NUCLEOTIDE SEQUENCE [LARGE SCALE GENOMIC DNA]</scope>
    <source>
        <strain evidence="4 5">SOSP1-30</strain>
    </source>
</reference>
<dbReference type="Proteomes" id="UP000654345">
    <property type="component" value="Unassembled WGS sequence"/>
</dbReference>
<organism evidence="4 5">
    <name type="scientific">Ktedonobacter robiniae</name>
    <dbReference type="NCBI Taxonomy" id="2778365"/>
    <lineage>
        <taxon>Bacteria</taxon>
        <taxon>Bacillati</taxon>
        <taxon>Chloroflexota</taxon>
        <taxon>Ktedonobacteria</taxon>
        <taxon>Ktedonobacterales</taxon>
        <taxon>Ktedonobacteraceae</taxon>
        <taxon>Ktedonobacter</taxon>
    </lineage>
</organism>
<dbReference type="PANTHER" id="PTHR30055:SF223">
    <property type="entry name" value="HTH-TYPE TRANSCRIPTIONAL REGULATOR UIDR"/>
    <property type="match status" value="1"/>
</dbReference>
<dbReference type="InterPro" id="IPR050109">
    <property type="entry name" value="HTH-type_TetR-like_transc_reg"/>
</dbReference>
<dbReference type="RefSeq" id="WP_201373411.1">
    <property type="nucleotide sequence ID" value="NZ_BNJG01000002.1"/>
</dbReference>
<dbReference type="PRINTS" id="PR00455">
    <property type="entry name" value="HTHTETR"/>
</dbReference>
<dbReference type="PROSITE" id="PS50977">
    <property type="entry name" value="HTH_TETR_2"/>
    <property type="match status" value="1"/>
</dbReference>
<evidence type="ECO:0000256" key="2">
    <source>
        <dbReference type="PROSITE-ProRule" id="PRU00335"/>
    </source>
</evidence>
<evidence type="ECO:0000313" key="4">
    <source>
        <dbReference type="EMBL" id="GHO56964.1"/>
    </source>
</evidence>
<accession>A0ABQ3UWB1</accession>
<protein>
    <recommendedName>
        <fullName evidence="3">HTH tetR-type domain-containing protein</fullName>
    </recommendedName>
</protein>
<keyword evidence="5" id="KW-1185">Reference proteome</keyword>
<dbReference type="PROSITE" id="PS01081">
    <property type="entry name" value="HTH_TETR_1"/>
    <property type="match status" value="1"/>
</dbReference>
<evidence type="ECO:0000259" key="3">
    <source>
        <dbReference type="PROSITE" id="PS50977"/>
    </source>
</evidence>
<dbReference type="SUPFAM" id="SSF46689">
    <property type="entry name" value="Homeodomain-like"/>
    <property type="match status" value="1"/>
</dbReference>
<dbReference type="InterPro" id="IPR036271">
    <property type="entry name" value="Tet_transcr_reg_TetR-rel_C_sf"/>
</dbReference>
<evidence type="ECO:0000313" key="5">
    <source>
        <dbReference type="Proteomes" id="UP000654345"/>
    </source>
</evidence>
<feature type="DNA-binding region" description="H-T-H motif" evidence="2">
    <location>
        <begin position="35"/>
        <end position="54"/>
    </location>
</feature>
<comment type="caution">
    <text evidence="4">The sequence shown here is derived from an EMBL/GenBank/DDBJ whole genome shotgun (WGS) entry which is preliminary data.</text>
</comment>
<dbReference type="EMBL" id="BNJG01000002">
    <property type="protein sequence ID" value="GHO56964.1"/>
    <property type="molecule type" value="Genomic_DNA"/>
</dbReference>
<dbReference type="InterPro" id="IPR009057">
    <property type="entry name" value="Homeodomain-like_sf"/>
</dbReference>
<dbReference type="SUPFAM" id="SSF48498">
    <property type="entry name" value="Tetracyclin repressor-like, C-terminal domain"/>
    <property type="match status" value="1"/>
</dbReference>
<gene>
    <name evidence="4" type="ORF">KSB_54390</name>
</gene>
<keyword evidence="1 2" id="KW-0238">DNA-binding</keyword>
<dbReference type="InterPro" id="IPR023772">
    <property type="entry name" value="DNA-bd_HTH_TetR-type_CS"/>
</dbReference>
<dbReference type="Gene3D" id="1.10.357.10">
    <property type="entry name" value="Tetracycline Repressor, domain 2"/>
    <property type="match status" value="1"/>
</dbReference>
<feature type="domain" description="HTH tetR-type" evidence="3">
    <location>
        <begin position="12"/>
        <end position="72"/>
    </location>
</feature>
<name>A0ABQ3UWB1_9CHLR</name>
<dbReference type="InterPro" id="IPR001647">
    <property type="entry name" value="HTH_TetR"/>
</dbReference>
<dbReference type="PANTHER" id="PTHR30055">
    <property type="entry name" value="HTH-TYPE TRANSCRIPTIONAL REGULATOR RUTR"/>
    <property type="match status" value="1"/>
</dbReference>
<evidence type="ECO:0000256" key="1">
    <source>
        <dbReference type="ARBA" id="ARBA00023125"/>
    </source>
</evidence>